<evidence type="ECO:0008006" key="3">
    <source>
        <dbReference type="Google" id="ProtNLM"/>
    </source>
</evidence>
<name>A0ABU0NKT4_STRRH</name>
<comment type="caution">
    <text evidence="1">The sequence shown here is derived from an EMBL/GenBank/DDBJ whole genome shotgun (WGS) entry which is preliminary data.</text>
</comment>
<dbReference type="EMBL" id="JAUSWV010000002">
    <property type="protein sequence ID" value="MDQ0579737.1"/>
    <property type="molecule type" value="Genomic_DNA"/>
</dbReference>
<keyword evidence="2" id="KW-1185">Reference proteome</keyword>
<organism evidence="1 2">
    <name type="scientific">Streptomyces rishiriensis</name>
    <dbReference type="NCBI Taxonomy" id="68264"/>
    <lineage>
        <taxon>Bacteria</taxon>
        <taxon>Bacillati</taxon>
        <taxon>Actinomycetota</taxon>
        <taxon>Actinomycetes</taxon>
        <taxon>Kitasatosporales</taxon>
        <taxon>Streptomycetaceae</taxon>
        <taxon>Streptomyces</taxon>
    </lineage>
</organism>
<proteinExistence type="predicted"/>
<evidence type="ECO:0000313" key="1">
    <source>
        <dbReference type="EMBL" id="MDQ0579737.1"/>
    </source>
</evidence>
<accession>A0ABU0NKT4</accession>
<dbReference type="RefSeq" id="WP_307162196.1">
    <property type="nucleotide sequence ID" value="NZ_JAUSWV010000002.1"/>
</dbReference>
<protein>
    <recommendedName>
        <fullName evidence="3">DUF2867 domain-containing protein</fullName>
    </recommendedName>
</protein>
<evidence type="ECO:0000313" key="2">
    <source>
        <dbReference type="Proteomes" id="UP001230654"/>
    </source>
</evidence>
<dbReference type="SUPFAM" id="SSF55961">
    <property type="entry name" value="Bet v1-like"/>
    <property type="match status" value="1"/>
</dbReference>
<dbReference type="Proteomes" id="UP001230654">
    <property type="component" value="Unassembled WGS sequence"/>
</dbReference>
<sequence length="151" mass="16013">MESTALPRVDEHTTVVAAGAADVWRGLGETLDRSFTRPGSARHARLVGATDRTASGPGPLVEGATLHGFRVAEALAGRELVLVGGHRFSSYALVFRLTETGPGRTRLCAETRAAFPGRAGALYRGLVVGTGGHGVVVRRMLASVRRRAERR</sequence>
<gene>
    <name evidence="1" type="ORF">QF030_001915</name>
</gene>
<reference evidence="1 2" key="1">
    <citation type="submission" date="2023-07" db="EMBL/GenBank/DDBJ databases">
        <title>Comparative genomics of wheat-associated soil bacteria to identify genetic determinants of phenazine resistance.</title>
        <authorList>
            <person name="Mouncey N."/>
        </authorList>
    </citation>
    <scope>NUCLEOTIDE SEQUENCE [LARGE SCALE GENOMIC DNA]</scope>
    <source>
        <strain evidence="1 2">B2I6</strain>
    </source>
</reference>